<feature type="domain" description="DUF58" evidence="2">
    <location>
        <begin position="107"/>
        <end position="320"/>
    </location>
</feature>
<dbReference type="Proteomes" id="UP000256829">
    <property type="component" value="Unassembled WGS sequence"/>
</dbReference>
<evidence type="ECO:0000313" key="3">
    <source>
        <dbReference type="EMBL" id="RDY65755.1"/>
    </source>
</evidence>
<gene>
    <name evidence="3" type="ORF">DX912_15860</name>
</gene>
<organism evidence="3 4">
    <name type="scientific">Lysobacter soli</name>
    <dbReference type="NCBI Taxonomy" id="453783"/>
    <lineage>
        <taxon>Bacteria</taxon>
        <taxon>Pseudomonadati</taxon>
        <taxon>Pseudomonadota</taxon>
        <taxon>Gammaproteobacteria</taxon>
        <taxon>Lysobacterales</taxon>
        <taxon>Lysobacteraceae</taxon>
        <taxon>Lysobacter</taxon>
    </lineage>
</organism>
<evidence type="ECO:0000313" key="4">
    <source>
        <dbReference type="Proteomes" id="UP000256829"/>
    </source>
</evidence>
<proteinExistence type="predicted"/>
<keyword evidence="4" id="KW-1185">Reference proteome</keyword>
<reference evidence="3 4" key="1">
    <citation type="submission" date="2018-08" db="EMBL/GenBank/DDBJ databases">
        <title>Lysobacter soli KCTC 22011, whole genome shotgun sequence.</title>
        <authorList>
            <person name="Zhang X."/>
            <person name="Feng G."/>
            <person name="Zhu H."/>
        </authorList>
    </citation>
    <scope>NUCLEOTIDE SEQUENCE [LARGE SCALE GENOMIC DNA]</scope>
    <source>
        <strain evidence="3 4">KCTC 22011</strain>
    </source>
</reference>
<dbReference type="PANTHER" id="PTHR33608">
    <property type="entry name" value="BLL2464 PROTEIN"/>
    <property type="match status" value="1"/>
</dbReference>
<name>A0A3D8V8R9_9GAMM</name>
<comment type="caution">
    <text evidence="3">The sequence shown here is derived from an EMBL/GenBank/DDBJ whole genome shotgun (WGS) entry which is preliminary data.</text>
</comment>
<dbReference type="PANTHER" id="PTHR33608:SF12">
    <property type="entry name" value="DUF58 DOMAIN-CONTAINING PROTEIN"/>
    <property type="match status" value="1"/>
</dbReference>
<feature type="region of interest" description="Disordered" evidence="1">
    <location>
        <begin position="34"/>
        <end position="65"/>
    </location>
</feature>
<evidence type="ECO:0000259" key="2">
    <source>
        <dbReference type="Pfam" id="PF01882"/>
    </source>
</evidence>
<dbReference type="InterPro" id="IPR002881">
    <property type="entry name" value="DUF58"/>
</dbReference>
<dbReference type="Pfam" id="PF01882">
    <property type="entry name" value="DUF58"/>
    <property type="match status" value="1"/>
</dbReference>
<accession>A0A3D8V8R9</accession>
<dbReference type="AlphaFoldDB" id="A0A3D8V8R9"/>
<feature type="compositionally biased region" description="Polar residues" evidence="1">
    <location>
        <begin position="34"/>
        <end position="53"/>
    </location>
</feature>
<protein>
    <submittedName>
        <fullName evidence="3">DUF58 domain-containing protein</fullName>
    </submittedName>
</protein>
<evidence type="ECO:0000256" key="1">
    <source>
        <dbReference type="SAM" id="MobiDB-lite"/>
    </source>
</evidence>
<sequence>MANAWSSSCSSASRCRKASRDASRVAHSRSALQRFQSTLTSNAPESIVSTSTPPREDTSGNGVVPTLPELVALRQAVAGRRPAQRGRFGVSGHALSPLRGRGMEYAESREYVAGDDARHIDWRLTARTGRAHTKLFQAERERLSLIVADTSPSLYFGTRVRFKSVQAARAGAVAAWAAVRDGDRIAALRGSQREAPIPPAAGPRGALRVLDALVRWYARPPEDDAGLGVALDHAQRLLRPGSRLVVLADPASIAALPAQRWPALAHHHEVIVLLLTDPLEVAPPKASLPFLGGSSVDMARDAHRIDVDLSVAAQRQAWRNEFGRPLEAALAQLPARGVRVQALSTQAESASWLPLLGRNRPLVA</sequence>
<dbReference type="EMBL" id="QTJR01000014">
    <property type="protein sequence ID" value="RDY65755.1"/>
    <property type="molecule type" value="Genomic_DNA"/>
</dbReference>